<protein>
    <submittedName>
        <fullName evidence="1">Uncharacterized protein</fullName>
    </submittedName>
</protein>
<organism evidence="1 2">
    <name type="scientific">Amycolatopsis coloradensis</name>
    <dbReference type="NCBI Taxonomy" id="76021"/>
    <lineage>
        <taxon>Bacteria</taxon>
        <taxon>Bacillati</taxon>
        <taxon>Actinomycetota</taxon>
        <taxon>Actinomycetes</taxon>
        <taxon>Pseudonocardiales</taxon>
        <taxon>Pseudonocardiaceae</taxon>
        <taxon>Amycolatopsis</taxon>
    </lineage>
</organism>
<dbReference type="EMBL" id="CP150484">
    <property type="protein sequence ID" value="WYW17925.1"/>
    <property type="molecule type" value="Genomic_DNA"/>
</dbReference>
<sequence>MLFACVHNADRSQPAAAFLTRLAGDRVQARSAGSARRPDQPGCGGHVRGRHRHLRRDSKVLTADAVESSDVLITMGCGDTCPVFPGKRYRDWKLNERAGQGVDAVRPIRDAIERQRGESTMAAPRISVHAVGRRPSPVATA</sequence>
<reference evidence="1" key="1">
    <citation type="submission" date="2023-10" db="EMBL/GenBank/DDBJ databases">
        <title>Whole genome sequencing of actinobacterial strain Amycolatopsis sp. (BCA-696) identifies the underlying plant growth-promoting genes.</title>
        <authorList>
            <person name="Gandham P."/>
            <person name="Vadla N."/>
            <person name="Saji A."/>
            <person name="Srinivas V."/>
            <person name="Ruperao P."/>
            <person name="Selvanayagam S."/>
            <person name="Saxena R.K."/>
            <person name="Rathore A."/>
            <person name="Gopalakrishnan S."/>
            <person name="Thakur V."/>
        </authorList>
    </citation>
    <scope>NUCLEOTIDE SEQUENCE</scope>
    <source>
        <strain evidence="1">BCA-696</strain>
    </source>
</reference>
<evidence type="ECO:0000313" key="2">
    <source>
        <dbReference type="Proteomes" id="UP001456344"/>
    </source>
</evidence>
<proteinExistence type="predicted"/>
<keyword evidence="2" id="KW-1185">Reference proteome</keyword>
<evidence type="ECO:0000313" key="1">
    <source>
        <dbReference type="EMBL" id="WYW17925.1"/>
    </source>
</evidence>
<dbReference type="Proteomes" id="UP001456344">
    <property type="component" value="Chromosome"/>
</dbReference>
<accession>A0ACD5BEY6</accession>
<name>A0ACD5BEY6_9PSEU</name>
<gene>
    <name evidence="1" type="ORF">LCL61_20460</name>
</gene>